<name>A0ABQ0E5Q9_9BACT</name>
<comment type="caution">
    <text evidence="2">The sequence shown here is derived from an EMBL/GenBank/DDBJ whole genome shotgun (WGS) entry which is preliminary data.</text>
</comment>
<feature type="region of interest" description="Disordered" evidence="1">
    <location>
        <begin position="38"/>
        <end position="65"/>
    </location>
</feature>
<keyword evidence="3" id="KW-1185">Reference proteome</keyword>
<dbReference type="Proteomes" id="UP001628192">
    <property type="component" value="Unassembled WGS sequence"/>
</dbReference>
<evidence type="ECO:0000313" key="2">
    <source>
        <dbReference type="EMBL" id="GAB1253041.1"/>
    </source>
</evidence>
<protein>
    <recommendedName>
        <fullName evidence="4">Lipoprotein</fullName>
    </recommendedName>
</protein>
<evidence type="ECO:0008006" key="4">
    <source>
        <dbReference type="Google" id="ProtNLM"/>
    </source>
</evidence>
<dbReference type="EMBL" id="BAAFSG010000001">
    <property type="protein sequence ID" value="GAB1253041.1"/>
    <property type="molecule type" value="Genomic_DNA"/>
</dbReference>
<evidence type="ECO:0000256" key="1">
    <source>
        <dbReference type="SAM" id="MobiDB-lite"/>
    </source>
</evidence>
<reference evidence="2 3" key="1">
    <citation type="journal article" date="2025" name="Int. J. Syst. Evol. Microbiol.">
        <title>Desulfovibrio falkowii sp. nov., Porphyromonas miyakawae sp. nov., Mediterraneibacter flintii sp. nov. and Owariibacterium komagatae gen. nov., sp. nov., isolated from human faeces.</title>
        <authorList>
            <person name="Hamaguchi T."/>
            <person name="Ohara M."/>
            <person name="Hisatomi A."/>
            <person name="Sekiguchi K."/>
            <person name="Takeda J.I."/>
            <person name="Ueyama J."/>
            <person name="Ito M."/>
            <person name="Nishiwaki H."/>
            <person name="Ogi T."/>
            <person name="Hirayama M."/>
            <person name="Ohkuma M."/>
            <person name="Sakamoto M."/>
            <person name="Ohno K."/>
        </authorList>
    </citation>
    <scope>NUCLEOTIDE SEQUENCE [LARGE SCALE GENOMIC DNA]</scope>
    <source>
        <strain evidence="2 3">13CB8C</strain>
    </source>
</reference>
<accession>A0ABQ0E5Q9</accession>
<proteinExistence type="predicted"/>
<evidence type="ECO:0000313" key="3">
    <source>
        <dbReference type="Proteomes" id="UP001628192"/>
    </source>
</evidence>
<organism evidence="2 3">
    <name type="scientific">Desulfovibrio falkowii</name>
    <dbReference type="NCBI Taxonomy" id="3136602"/>
    <lineage>
        <taxon>Bacteria</taxon>
        <taxon>Pseudomonadati</taxon>
        <taxon>Thermodesulfobacteriota</taxon>
        <taxon>Desulfovibrionia</taxon>
        <taxon>Desulfovibrionales</taxon>
        <taxon>Desulfovibrionaceae</taxon>
        <taxon>Desulfovibrio</taxon>
    </lineage>
</organism>
<gene>
    <name evidence="2" type="ORF">Defa_05280</name>
</gene>
<sequence>MNSLQNFSKPFMVVFLMFFLVATLPLLSGCKSEKEKQIEEQRERLLSPRKVPVDPHKAKGFDPYK</sequence>